<keyword evidence="1" id="KW-0812">Transmembrane</keyword>
<accession>A0A4Q0NR28</accession>
<dbReference type="PIRSF" id="PIRSF018266">
    <property type="entry name" value="FecR"/>
    <property type="match status" value="1"/>
</dbReference>
<keyword evidence="5" id="KW-1185">Reference proteome</keyword>
<proteinExistence type="predicted"/>
<evidence type="ECO:0000259" key="2">
    <source>
        <dbReference type="Pfam" id="PF04773"/>
    </source>
</evidence>
<dbReference type="PANTHER" id="PTHR30273:SF2">
    <property type="entry name" value="PROTEIN FECR"/>
    <property type="match status" value="1"/>
</dbReference>
<dbReference type="Gene3D" id="3.55.50.30">
    <property type="match status" value="1"/>
</dbReference>
<dbReference type="InterPro" id="IPR012373">
    <property type="entry name" value="Ferrdict_sens_TM"/>
</dbReference>
<evidence type="ECO:0000256" key="1">
    <source>
        <dbReference type="SAM" id="Phobius"/>
    </source>
</evidence>
<dbReference type="AlphaFoldDB" id="A0A4Q0NR28"/>
<dbReference type="InterPro" id="IPR006860">
    <property type="entry name" value="FecR"/>
</dbReference>
<feature type="domain" description="Protein FecR C-terminal" evidence="3">
    <location>
        <begin position="296"/>
        <end position="364"/>
    </location>
</feature>
<dbReference type="Proteomes" id="UP000289821">
    <property type="component" value="Unassembled WGS sequence"/>
</dbReference>
<keyword evidence="1" id="KW-0472">Membrane</keyword>
<name>A0A4Q0NR28_9FLAO</name>
<evidence type="ECO:0000259" key="3">
    <source>
        <dbReference type="Pfam" id="PF16344"/>
    </source>
</evidence>
<protein>
    <submittedName>
        <fullName evidence="4">FecR family protein</fullName>
    </submittedName>
</protein>
<feature type="domain" description="FecR protein" evidence="2">
    <location>
        <begin position="155"/>
        <end position="249"/>
    </location>
</feature>
<reference evidence="4 5" key="1">
    <citation type="submission" date="2018-07" db="EMBL/GenBank/DDBJ databases">
        <title>Leeuwenhoekiella genomics.</title>
        <authorList>
            <person name="Tahon G."/>
            <person name="Willems A."/>
        </authorList>
    </citation>
    <scope>NUCLEOTIDE SEQUENCE [LARGE SCALE GENOMIC DNA]</scope>
    <source>
        <strain evidence="4 5">R-50232</strain>
    </source>
</reference>
<comment type="caution">
    <text evidence="4">The sequence shown here is derived from an EMBL/GenBank/DDBJ whole genome shotgun (WGS) entry which is preliminary data.</text>
</comment>
<dbReference type="InterPro" id="IPR032508">
    <property type="entry name" value="FecR_C"/>
</dbReference>
<evidence type="ECO:0000313" key="4">
    <source>
        <dbReference type="EMBL" id="RXG13133.1"/>
    </source>
</evidence>
<dbReference type="FunFam" id="2.60.120.1440:FF:000001">
    <property type="entry name" value="Putative anti-sigma factor"/>
    <property type="match status" value="1"/>
</dbReference>
<gene>
    <name evidence="4" type="ORF">DSM04_105111</name>
</gene>
<feature type="transmembrane region" description="Helical" evidence="1">
    <location>
        <begin position="72"/>
        <end position="91"/>
    </location>
</feature>
<dbReference type="RefSeq" id="WP_128761917.1">
    <property type="nucleotide sequence ID" value="NZ_QOVI01000005.1"/>
</dbReference>
<dbReference type="Pfam" id="PF16344">
    <property type="entry name" value="FecR_C"/>
    <property type="match status" value="1"/>
</dbReference>
<sequence length="371" mass="41593">MDKAILYKYFNNEATEAEVDVLFAWIEAAPRNRQEFIQLKTAWALTSEAQMDASLLKNQRPQLKPKQSRTKIWRYAAVFLVLLGGALTWYASRSAFEPKTENAIVLEVSQDDSYTLEKEQPVLITAANGMQVAEATAQQITYEKGADSTQILPQRITVPYGKTYKVLLADGSQVYLNAGSTLEFPNVFTGATREVRLTGEGFFDVAKNPQKPFEVHTGPLTVAVLGTRFNVKAYAESGFIETALEEGSVGLHQNKIHKSGMVLIPGELASYNRNTQEFTKKAGNIEQEIAWIYGELLLDNTPCAEILKKLERHYNVKIHNHYPQLAQQSFSGAVKLDLGIEQLLQVLQLDTDFVYEIHGQHITLTKPNTNH</sequence>
<dbReference type="Gene3D" id="2.60.120.1440">
    <property type="match status" value="1"/>
</dbReference>
<evidence type="ECO:0000313" key="5">
    <source>
        <dbReference type="Proteomes" id="UP000289821"/>
    </source>
</evidence>
<dbReference type="GO" id="GO:0016989">
    <property type="term" value="F:sigma factor antagonist activity"/>
    <property type="evidence" value="ECO:0007669"/>
    <property type="project" value="TreeGrafter"/>
</dbReference>
<organism evidence="4 5">
    <name type="scientific">Leeuwenhoekiella aestuarii</name>
    <dbReference type="NCBI Taxonomy" id="2249426"/>
    <lineage>
        <taxon>Bacteria</taxon>
        <taxon>Pseudomonadati</taxon>
        <taxon>Bacteroidota</taxon>
        <taxon>Flavobacteriia</taxon>
        <taxon>Flavobacteriales</taxon>
        <taxon>Flavobacteriaceae</taxon>
        <taxon>Leeuwenhoekiella</taxon>
    </lineage>
</organism>
<dbReference type="EMBL" id="QOVI01000005">
    <property type="protein sequence ID" value="RXG13133.1"/>
    <property type="molecule type" value="Genomic_DNA"/>
</dbReference>
<keyword evidence="1" id="KW-1133">Transmembrane helix</keyword>
<dbReference type="Pfam" id="PF04773">
    <property type="entry name" value="FecR"/>
    <property type="match status" value="1"/>
</dbReference>
<dbReference type="PANTHER" id="PTHR30273">
    <property type="entry name" value="PERIPLASMIC SIGNAL SENSOR AND SIGMA FACTOR ACTIVATOR FECR-RELATED"/>
    <property type="match status" value="1"/>
</dbReference>